<name>A0A9D2EMB3_9FIRM</name>
<evidence type="ECO:0000313" key="7">
    <source>
        <dbReference type="Proteomes" id="UP000824049"/>
    </source>
</evidence>
<dbReference type="AlphaFoldDB" id="A0A9D2EMB3"/>
<dbReference type="Pfam" id="PF04055">
    <property type="entry name" value="Radical_SAM"/>
    <property type="match status" value="1"/>
</dbReference>
<dbReference type="GO" id="GO:0051536">
    <property type="term" value="F:iron-sulfur cluster binding"/>
    <property type="evidence" value="ECO:0007669"/>
    <property type="project" value="UniProtKB-KW"/>
</dbReference>
<proteinExistence type="predicted"/>
<protein>
    <submittedName>
        <fullName evidence="6">TatD family nuclease-associated radical SAM protein</fullName>
    </submittedName>
</protein>
<dbReference type="SFLD" id="SFLDS00029">
    <property type="entry name" value="Radical_SAM"/>
    <property type="match status" value="1"/>
</dbReference>
<dbReference type="PANTHER" id="PTHR11228">
    <property type="entry name" value="RADICAL SAM DOMAIN PROTEIN"/>
    <property type="match status" value="1"/>
</dbReference>
<accession>A0A9D2EMB3</accession>
<dbReference type="InterPro" id="IPR013785">
    <property type="entry name" value="Aldolase_TIM"/>
</dbReference>
<sequence>MILYTVKNGVYYNLEDFRQDLSDLGENGFPNKIYINMTNRCSCACTFCLRSLKEFNEHNSLWLREEPTVDEVKAEFEKYDWSHVAEIIFCGFGEPTMRLDDMVEVGAWLKSVHPEIPIRVNTNGLSDLVFEKPTAQCLQGIVDTVSISLNSSDAQKYVDITRNHFGLKSYQAMIDYAKDCQKYVPNVVMTVVDIIGEEEVAACRKVCDDNGLFLRVRPYEAN</sequence>
<feature type="domain" description="Radical SAM core" evidence="5">
    <location>
        <begin position="27"/>
        <end position="222"/>
    </location>
</feature>
<dbReference type="PROSITE" id="PS51918">
    <property type="entry name" value="RADICAL_SAM"/>
    <property type="match status" value="1"/>
</dbReference>
<keyword evidence="3" id="KW-0408">Iron</keyword>
<dbReference type="PANTHER" id="PTHR11228:SF34">
    <property type="entry name" value="TUNGSTEN-CONTAINING ALDEHYDE FERREDOXIN OXIDOREDUCTASE COFACTOR MODIFYING PROTEIN"/>
    <property type="match status" value="1"/>
</dbReference>
<evidence type="ECO:0000256" key="3">
    <source>
        <dbReference type="ARBA" id="ARBA00023004"/>
    </source>
</evidence>
<keyword evidence="4" id="KW-0411">Iron-sulfur</keyword>
<evidence type="ECO:0000256" key="4">
    <source>
        <dbReference type="ARBA" id="ARBA00023014"/>
    </source>
</evidence>
<evidence type="ECO:0000256" key="2">
    <source>
        <dbReference type="ARBA" id="ARBA00022723"/>
    </source>
</evidence>
<keyword evidence="1" id="KW-0949">S-adenosyl-L-methionine</keyword>
<keyword evidence="2" id="KW-0479">Metal-binding</keyword>
<dbReference type="SFLD" id="SFLDG01111">
    <property type="entry name" value="Uncharacterised_Radical_SAM_Su"/>
    <property type="match status" value="1"/>
</dbReference>
<dbReference type="SUPFAM" id="SSF102114">
    <property type="entry name" value="Radical SAM enzymes"/>
    <property type="match status" value="1"/>
</dbReference>
<dbReference type="CDD" id="cd01335">
    <property type="entry name" value="Radical_SAM"/>
    <property type="match status" value="1"/>
</dbReference>
<evidence type="ECO:0000256" key="1">
    <source>
        <dbReference type="ARBA" id="ARBA00022691"/>
    </source>
</evidence>
<dbReference type="EMBL" id="DXBR01000071">
    <property type="protein sequence ID" value="HIZ39842.1"/>
    <property type="molecule type" value="Genomic_DNA"/>
</dbReference>
<gene>
    <name evidence="6" type="ORF">H9968_07955</name>
</gene>
<dbReference type="GO" id="GO:0003824">
    <property type="term" value="F:catalytic activity"/>
    <property type="evidence" value="ECO:0007669"/>
    <property type="project" value="InterPro"/>
</dbReference>
<evidence type="ECO:0000313" key="6">
    <source>
        <dbReference type="EMBL" id="HIZ39842.1"/>
    </source>
</evidence>
<dbReference type="NCBIfam" id="TIGR04038">
    <property type="entry name" value="tatD_link_rSAM"/>
    <property type="match status" value="1"/>
</dbReference>
<reference evidence="6" key="1">
    <citation type="journal article" date="2021" name="PeerJ">
        <title>Extensive microbial diversity within the chicken gut microbiome revealed by metagenomics and culture.</title>
        <authorList>
            <person name="Gilroy R."/>
            <person name="Ravi A."/>
            <person name="Getino M."/>
            <person name="Pursley I."/>
            <person name="Horton D.L."/>
            <person name="Alikhan N.F."/>
            <person name="Baker D."/>
            <person name="Gharbi K."/>
            <person name="Hall N."/>
            <person name="Watson M."/>
            <person name="Adriaenssens E.M."/>
            <person name="Foster-Nyarko E."/>
            <person name="Jarju S."/>
            <person name="Secka A."/>
            <person name="Antonio M."/>
            <person name="Oren A."/>
            <person name="Chaudhuri R.R."/>
            <person name="La Ragione R."/>
            <person name="Hildebrand F."/>
            <person name="Pallen M.J."/>
        </authorList>
    </citation>
    <scope>NUCLEOTIDE SEQUENCE</scope>
    <source>
        <strain evidence="6">CHK179-28034</strain>
    </source>
</reference>
<organism evidence="6 7">
    <name type="scientific">Candidatus Anaerobutyricum stercoris</name>
    <dbReference type="NCBI Taxonomy" id="2838457"/>
    <lineage>
        <taxon>Bacteria</taxon>
        <taxon>Bacillati</taxon>
        <taxon>Bacillota</taxon>
        <taxon>Clostridia</taxon>
        <taxon>Lachnospirales</taxon>
        <taxon>Lachnospiraceae</taxon>
        <taxon>Anaerobutyricum</taxon>
    </lineage>
</organism>
<dbReference type="InterPro" id="IPR058240">
    <property type="entry name" value="rSAM_sf"/>
</dbReference>
<reference evidence="6" key="2">
    <citation type="submission" date="2021-04" db="EMBL/GenBank/DDBJ databases">
        <authorList>
            <person name="Gilroy R."/>
        </authorList>
    </citation>
    <scope>NUCLEOTIDE SEQUENCE</scope>
    <source>
        <strain evidence="6">CHK179-28034</strain>
    </source>
</reference>
<dbReference type="InterPro" id="IPR007197">
    <property type="entry name" value="rSAM"/>
</dbReference>
<dbReference type="GO" id="GO:0046872">
    <property type="term" value="F:metal ion binding"/>
    <property type="evidence" value="ECO:0007669"/>
    <property type="project" value="UniProtKB-KW"/>
</dbReference>
<evidence type="ECO:0000259" key="5">
    <source>
        <dbReference type="PROSITE" id="PS51918"/>
    </source>
</evidence>
<dbReference type="Proteomes" id="UP000824049">
    <property type="component" value="Unassembled WGS sequence"/>
</dbReference>
<comment type="caution">
    <text evidence="6">The sequence shown here is derived from an EMBL/GenBank/DDBJ whole genome shotgun (WGS) entry which is preliminary data.</text>
</comment>
<dbReference type="Gene3D" id="3.20.20.70">
    <property type="entry name" value="Aldolase class I"/>
    <property type="match status" value="1"/>
</dbReference>
<dbReference type="InterPro" id="IPR050377">
    <property type="entry name" value="Radical_SAM_PqqE_MftC-like"/>
</dbReference>
<dbReference type="InterPro" id="IPR023821">
    <property type="entry name" value="rSAM_TatD-assoc"/>
</dbReference>